<dbReference type="PANTHER" id="PTHR42718:SF46">
    <property type="entry name" value="BLR6921 PROTEIN"/>
    <property type="match status" value="1"/>
</dbReference>
<keyword evidence="4 7" id="KW-0812">Transmembrane</keyword>
<keyword evidence="3" id="KW-1003">Cell membrane</keyword>
<feature type="transmembrane region" description="Helical" evidence="7">
    <location>
        <begin position="196"/>
        <end position="216"/>
    </location>
</feature>
<dbReference type="PROSITE" id="PS50850">
    <property type="entry name" value="MFS"/>
    <property type="match status" value="1"/>
</dbReference>
<dbReference type="SUPFAM" id="SSF103473">
    <property type="entry name" value="MFS general substrate transporter"/>
    <property type="match status" value="1"/>
</dbReference>
<feature type="transmembrane region" description="Helical" evidence="7">
    <location>
        <begin position="268"/>
        <end position="288"/>
    </location>
</feature>
<dbReference type="CDD" id="cd17321">
    <property type="entry name" value="MFS_MMR_MDR_like"/>
    <property type="match status" value="1"/>
</dbReference>
<dbReference type="GO" id="GO:0022857">
    <property type="term" value="F:transmembrane transporter activity"/>
    <property type="evidence" value="ECO:0007669"/>
    <property type="project" value="InterPro"/>
</dbReference>
<feature type="transmembrane region" description="Helical" evidence="7">
    <location>
        <begin position="300"/>
        <end position="317"/>
    </location>
</feature>
<dbReference type="InterPro" id="IPR036259">
    <property type="entry name" value="MFS_trans_sf"/>
</dbReference>
<evidence type="ECO:0000313" key="10">
    <source>
        <dbReference type="Proteomes" id="UP001139006"/>
    </source>
</evidence>
<dbReference type="Gene3D" id="1.20.1720.10">
    <property type="entry name" value="Multidrug resistance protein D"/>
    <property type="match status" value="1"/>
</dbReference>
<sequence>MKINLKKSAGLIALSLIMFIVTLDTTITNIALPTITSDFKTSIDNSNWVSTMYVLVLSVFMIPAAKIGDQLGRKRIMLLGLLFFGGGSLFCGLSNSINILIIMRGIQGIGGAIATTIMVPLCVSLFGRKKANKVVGEIGAVAALAAAIGPAVGGLIINYWSWHLIFFINVPITLITFVLICTCFSESYDLTIDNKIDYLGIILLSISLFLLTFVLLKGYDLGWLSKKIIAMSIAAVVLFTIFIVTDTRKKQPLIEFSLFKIHTFLSSTMVYFFAGFTIVCSSVIFNFFLEDILNYSALKAGYIIMFSSIMVMLVMPLGNKLGQEFNFRWPIMTGTILMAISLLMLTQVSYHMSKFNMILSMCVLGLGFGLSSLSLVSAVKYIPETKAGIASGIINAARQLGTCLGIALLVGILNSNIKNNIQSIQNSALEDIKIGQLSPTVKKVAQQELSKQYAVNKNRTKSIQNQHIIKNKLIQAAKKTTNLPVPQKESSFSSLYTAVQKLKLINYKMSFENTQINKLLSEMPYDNQKLLYSTNQLITSSVIAEKSQTKIVTGIKLLAQKEELLHILRKIKVNREKKLTQAFSKTFWVGFLILIIAIPVSFFSDKGESTNG</sequence>
<dbReference type="Proteomes" id="UP001139006">
    <property type="component" value="Unassembled WGS sequence"/>
</dbReference>
<evidence type="ECO:0000256" key="6">
    <source>
        <dbReference type="ARBA" id="ARBA00023136"/>
    </source>
</evidence>
<dbReference type="InterPro" id="IPR011701">
    <property type="entry name" value="MFS"/>
</dbReference>
<dbReference type="PANTHER" id="PTHR42718">
    <property type="entry name" value="MAJOR FACILITATOR SUPERFAMILY MULTIDRUG TRANSPORTER MFSC"/>
    <property type="match status" value="1"/>
</dbReference>
<evidence type="ECO:0000256" key="4">
    <source>
        <dbReference type="ARBA" id="ARBA00022692"/>
    </source>
</evidence>
<comment type="subcellular location">
    <subcellularLocation>
        <location evidence="1">Cell membrane</location>
        <topology evidence="1">Multi-pass membrane protein</topology>
    </subcellularLocation>
</comment>
<reference evidence="9 10" key="1">
    <citation type="journal article" date="2023" name="Int. J. Syst. Evol. Microbiol.">
        <title>Ligilactobacillus ubinensis sp. nov., a novel species isolated from the wild ferment of a durian fruit (Durio zibethinus).</title>
        <authorList>
            <person name="Heng Y.C."/>
            <person name="Menon N."/>
            <person name="Chen B."/>
            <person name="Loo B.Z.L."/>
            <person name="Wong G.W.J."/>
            <person name="Lim A.C.H."/>
            <person name="Silvaraju S."/>
            <person name="Kittelmann S."/>
        </authorList>
    </citation>
    <scope>NUCLEOTIDE SEQUENCE [LARGE SCALE GENOMIC DNA]</scope>
    <source>
        <strain evidence="9 10">WILCCON 0076</strain>
    </source>
</reference>
<dbReference type="InterPro" id="IPR020846">
    <property type="entry name" value="MFS_dom"/>
</dbReference>
<feature type="transmembrane region" description="Helical" evidence="7">
    <location>
        <begin position="47"/>
        <end position="65"/>
    </location>
</feature>
<dbReference type="InterPro" id="IPR004638">
    <property type="entry name" value="EmrB-like"/>
</dbReference>
<evidence type="ECO:0000256" key="3">
    <source>
        <dbReference type="ARBA" id="ARBA00022475"/>
    </source>
</evidence>
<keyword evidence="6 7" id="KW-0472">Membrane</keyword>
<comment type="caution">
    <text evidence="9">The sequence shown here is derived from an EMBL/GenBank/DDBJ whole genome shotgun (WGS) entry which is preliminary data.</text>
</comment>
<dbReference type="EMBL" id="JAIULA010000016">
    <property type="protein sequence ID" value="MCP0887383.1"/>
    <property type="molecule type" value="Genomic_DNA"/>
</dbReference>
<feature type="transmembrane region" description="Helical" evidence="7">
    <location>
        <begin position="138"/>
        <end position="157"/>
    </location>
</feature>
<evidence type="ECO:0000256" key="2">
    <source>
        <dbReference type="ARBA" id="ARBA00022448"/>
    </source>
</evidence>
<feature type="transmembrane region" description="Helical" evidence="7">
    <location>
        <begin position="356"/>
        <end position="376"/>
    </location>
</feature>
<feature type="transmembrane region" description="Helical" evidence="7">
    <location>
        <begin position="12"/>
        <end position="35"/>
    </location>
</feature>
<evidence type="ECO:0000313" key="9">
    <source>
        <dbReference type="EMBL" id="MCP0887383.1"/>
    </source>
</evidence>
<keyword evidence="10" id="KW-1185">Reference proteome</keyword>
<feature type="transmembrane region" description="Helical" evidence="7">
    <location>
        <begin position="228"/>
        <end position="247"/>
    </location>
</feature>
<dbReference type="Gene3D" id="1.20.1250.20">
    <property type="entry name" value="MFS general substrate transporter like domains"/>
    <property type="match status" value="1"/>
</dbReference>
<evidence type="ECO:0000259" key="8">
    <source>
        <dbReference type="PROSITE" id="PS50850"/>
    </source>
</evidence>
<feature type="transmembrane region" description="Helical" evidence="7">
    <location>
        <begin position="108"/>
        <end position="126"/>
    </location>
</feature>
<feature type="domain" description="Major facilitator superfamily (MFS) profile" evidence="8">
    <location>
        <begin position="10"/>
        <end position="442"/>
    </location>
</feature>
<dbReference type="RefSeq" id="WP_253361176.1">
    <property type="nucleotide sequence ID" value="NZ_JAIULA010000016.1"/>
</dbReference>
<protein>
    <submittedName>
        <fullName evidence="9">MFS transporter</fullName>
    </submittedName>
</protein>
<dbReference type="AlphaFoldDB" id="A0A9X2JLW2"/>
<keyword evidence="5 7" id="KW-1133">Transmembrane helix</keyword>
<dbReference type="GO" id="GO:0005886">
    <property type="term" value="C:plasma membrane"/>
    <property type="evidence" value="ECO:0007669"/>
    <property type="project" value="UniProtKB-SubCell"/>
</dbReference>
<evidence type="ECO:0000256" key="7">
    <source>
        <dbReference type="SAM" id="Phobius"/>
    </source>
</evidence>
<organism evidence="9 10">
    <name type="scientific">Ligilactobacillus ubinensis</name>
    <dbReference type="NCBI Taxonomy" id="2876789"/>
    <lineage>
        <taxon>Bacteria</taxon>
        <taxon>Bacillati</taxon>
        <taxon>Bacillota</taxon>
        <taxon>Bacilli</taxon>
        <taxon>Lactobacillales</taxon>
        <taxon>Lactobacillaceae</taxon>
        <taxon>Ligilactobacillus</taxon>
    </lineage>
</organism>
<dbReference type="PRINTS" id="PR01036">
    <property type="entry name" value="TCRTETB"/>
</dbReference>
<evidence type="ECO:0000256" key="1">
    <source>
        <dbReference type="ARBA" id="ARBA00004651"/>
    </source>
</evidence>
<proteinExistence type="predicted"/>
<feature type="transmembrane region" description="Helical" evidence="7">
    <location>
        <begin position="77"/>
        <end position="102"/>
    </location>
</feature>
<evidence type="ECO:0000256" key="5">
    <source>
        <dbReference type="ARBA" id="ARBA00022989"/>
    </source>
</evidence>
<name>A0A9X2JLW2_9LACO</name>
<feature type="transmembrane region" description="Helical" evidence="7">
    <location>
        <begin position="163"/>
        <end position="184"/>
    </location>
</feature>
<feature type="transmembrane region" description="Helical" evidence="7">
    <location>
        <begin position="329"/>
        <end position="350"/>
    </location>
</feature>
<feature type="transmembrane region" description="Helical" evidence="7">
    <location>
        <begin position="582"/>
        <end position="603"/>
    </location>
</feature>
<gene>
    <name evidence="9" type="ORF">LB941_08550</name>
</gene>
<dbReference type="NCBIfam" id="TIGR00711">
    <property type="entry name" value="efflux_EmrB"/>
    <property type="match status" value="1"/>
</dbReference>
<accession>A0A9X2JLW2</accession>
<dbReference type="Pfam" id="PF07690">
    <property type="entry name" value="MFS_1"/>
    <property type="match status" value="1"/>
</dbReference>
<keyword evidence="2" id="KW-0813">Transport</keyword>